<accession>A0A8S1LBA4</accession>
<sequence>MPISESQHSSIRNSTSFKKIISKLRMSTILLIYTFLILGLSLAILVTCQNIQLLLATDQVQIISEQILTLQNKKALSIQSQDAMEVLQFAFQMISTKMSKLVFFNYWMHTTDLQILQEIQHCKTMQQLNQQIQFSSSCYTFSGNFSFKDVETRPFIKFTNLFQTHQLTFDFYLVSQQIYLISFADNLFTVYFPTKPQNETLEAIQQQWFTNYTYELQTTKQFIPYQISKLFQMSNYNYLLATFSTLLFNTKRQMTGIASLLINFPQLQNFLYMDKLSLMILHEDGTLVYSKSFIEHQIENTFDLIYNQTLTGFNITDWEDIKYSINHSTYPIYKYNSILKQYVYIKASQLNHTQLIALTLQNNTYEKEISSVLDGQIQKVISWFTNMSIYAILVDVIIVLLTILPLKFLFYSTNLVLDMMIKYLNGKFDYKFKDDVFNHNFFQSNDNSLSKFYESYQKLDKALNKTQFEKSEQCKLIESFQFEKNQKIKLIYPQNQLYDKHENIPAQLFYSLIKVHREEN</sequence>
<evidence type="ECO:0000313" key="3">
    <source>
        <dbReference type="Proteomes" id="UP000692954"/>
    </source>
</evidence>
<proteinExistence type="predicted"/>
<name>A0A8S1LBA4_9CILI</name>
<reference evidence="2" key="1">
    <citation type="submission" date="2021-01" db="EMBL/GenBank/DDBJ databases">
        <authorList>
            <consortium name="Genoscope - CEA"/>
            <person name="William W."/>
        </authorList>
    </citation>
    <scope>NUCLEOTIDE SEQUENCE</scope>
</reference>
<evidence type="ECO:0000256" key="1">
    <source>
        <dbReference type="SAM" id="Phobius"/>
    </source>
</evidence>
<comment type="caution">
    <text evidence="2">The sequence shown here is derived from an EMBL/GenBank/DDBJ whole genome shotgun (WGS) entry which is preliminary data.</text>
</comment>
<keyword evidence="1" id="KW-1133">Transmembrane helix</keyword>
<evidence type="ECO:0008006" key="4">
    <source>
        <dbReference type="Google" id="ProtNLM"/>
    </source>
</evidence>
<dbReference type="OrthoDB" id="304768at2759"/>
<keyword evidence="1" id="KW-0812">Transmembrane</keyword>
<keyword evidence="3" id="KW-1185">Reference proteome</keyword>
<dbReference type="EMBL" id="CAJJDN010000018">
    <property type="protein sequence ID" value="CAD8063495.1"/>
    <property type="molecule type" value="Genomic_DNA"/>
</dbReference>
<protein>
    <recommendedName>
        <fullName evidence="4">Transmembrane protein</fullName>
    </recommendedName>
</protein>
<keyword evidence="1" id="KW-0472">Membrane</keyword>
<evidence type="ECO:0000313" key="2">
    <source>
        <dbReference type="EMBL" id="CAD8063495.1"/>
    </source>
</evidence>
<gene>
    <name evidence="2" type="ORF">PSON_ATCC_30995.1.T0180009</name>
</gene>
<dbReference type="Proteomes" id="UP000692954">
    <property type="component" value="Unassembled WGS sequence"/>
</dbReference>
<feature type="transmembrane region" description="Helical" evidence="1">
    <location>
        <begin position="28"/>
        <end position="46"/>
    </location>
</feature>
<organism evidence="2 3">
    <name type="scientific">Paramecium sonneborni</name>
    <dbReference type="NCBI Taxonomy" id="65129"/>
    <lineage>
        <taxon>Eukaryota</taxon>
        <taxon>Sar</taxon>
        <taxon>Alveolata</taxon>
        <taxon>Ciliophora</taxon>
        <taxon>Intramacronucleata</taxon>
        <taxon>Oligohymenophorea</taxon>
        <taxon>Peniculida</taxon>
        <taxon>Parameciidae</taxon>
        <taxon>Paramecium</taxon>
    </lineage>
</organism>
<feature type="transmembrane region" description="Helical" evidence="1">
    <location>
        <begin position="387"/>
        <end position="410"/>
    </location>
</feature>
<dbReference type="AlphaFoldDB" id="A0A8S1LBA4"/>